<evidence type="ECO:0000313" key="2">
    <source>
        <dbReference type="Proteomes" id="UP000186922"/>
    </source>
</evidence>
<evidence type="ECO:0000313" key="1">
    <source>
        <dbReference type="EMBL" id="GAV01904.1"/>
    </source>
</evidence>
<name>A0A1D1VSG9_RAMVA</name>
<organism evidence="1 2">
    <name type="scientific">Ramazzottius varieornatus</name>
    <name type="common">Water bear</name>
    <name type="synonym">Tardigrade</name>
    <dbReference type="NCBI Taxonomy" id="947166"/>
    <lineage>
        <taxon>Eukaryota</taxon>
        <taxon>Metazoa</taxon>
        <taxon>Ecdysozoa</taxon>
        <taxon>Tardigrada</taxon>
        <taxon>Eutardigrada</taxon>
        <taxon>Parachela</taxon>
        <taxon>Hypsibioidea</taxon>
        <taxon>Ramazzottiidae</taxon>
        <taxon>Ramazzottius</taxon>
    </lineage>
</organism>
<dbReference type="Proteomes" id="UP000186922">
    <property type="component" value="Unassembled WGS sequence"/>
</dbReference>
<dbReference type="AlphaFoldDB" id="A0A1D1VSG9"/>
<protein>
    <submittedName>
        <fullName evidence="1">Uncharacterized protein</fullName>
    </submittedName>
</protein>
<keyword evidence="2" id="KW-1185">Reference proteome</keyword>
<dbReference type="EMBL" id="BDGG01000007">
    <property type="protein sequence ID" value="GAV01904.1"/>
    <property type="molecule type" value="Genomic_DNA"/>
</dbReference>
<proteinExistence type="predicted"/>
<comment type="caution">
    <text evidence="1">The sequence shown here is derived from an EMBL/GenBank/DDBJ whole genome shotgun (WGS) entry which is preliminary data.</text>
</comment>
<reference evidence="1 2" key="1">
    <citation type="journal article" date="2016" name="Nat. Commun.">
        <title>Extremotolerant tardigrade genome and improved radiotolerance of human cultured cells by tardigrade-unique protein.</title>
        <authorList>
            <person name="Hashimoto T."/>
            <person name="Horikawa D.D."/>
            <person name="Saito Y."/>
            <person name="Kuwahara H."/>
            <person name="Kozuka-Hata H."/>
            <person name="Shin-I T."/>
            <person name="Minakuchi Y."/>
            <person name="Ohishi K."/>
            <person name="Motoyama A."/>
            <person name="Aizu T."/>
            <person name="Enomoto A."/>
            <person name="Kondo K."/>
            <person name="Tanaka S."/>
            <person name="Hara Y."/>
            <person name="Koshikawa S."/>
            <person name="Sagara H."/>
            <person name="Miura T."/>
            <person name="Yokobori S."/>
            <person name="Miyagawa K."/>
            <person name="Suzuki Y."/>
            <person name="Kubo T."/>
            <person name="Oyama M."/>
            <person name="Kohara Y."/>
            <person name="Fujiyama A."/>
            <person name="Arakawa K."/>
            <person name="Katayama T."/>
            <person name="Toyoda A."/>
            <person name="Kunieda T."/>
        </authorList>
    </citation>
    <scope>NUCLEOTIDE SEQUENCE [LARGE SCALE GENOMIC DNA]</scope>
    <source>
        <strain evidence="1 2">YOKOZUNA-1</strain>
    </source>
</reference>
<gene>
    <name evidence="1" type="primary">RvY_12540</name>
    <name evidence="1" type="synonym">RvY_12540.2</name>
    <name evidence="1" type="ORF">RvY_12540-2</name>
</gene>
<sequence length="151" mass="17021">MTIFGQAEHPSIVCLHSPTQHKNVRQHFPRGNQRGSGCVFHPTAILISFYVPSITASHIVEYLSRHSTSGCKFQSLSFQLASHRRWRKWPGILPTIPTISPTDKSTITRRRCLPVTQPEVCLPLGKFTIMAVLIHQVPWGESDTQPALWEA</sequence>
<accession>A0A1D1VSG9</accession>